<reference evidence="2 3" key="1">
    <citation type="submission" date="2019-03" db="EMBL/GenBank/DDBJ databases">
        <title>Genomic Encyclopedia of Type Strains, Phase IV (KMG-IV): sequencing the most valuable type-strain genomes for metagenomic binning, comparative biology and taxonomic classification.</title>
        <authorList>
            <person name="Goeker M."/>
        </authorList>
    </citation>
    <scope>NUCLEOTIDE SEQUENCE [LARGE SCALE GENOMIC DNA]</scope>
    <source>
        <strain evidence="2 3">DSM 29481</strain>
    </source>
</reference>
<dbReference type="RefSeq" id="WP_257524839.1">
    <property type="nucleotide sequence ID" value="NZ_JANKBG010000004.1"/>
</dbReference>
<dbReference type="Proteomes" id="UP000295773">
    <property type="component" value="Unassembled WGS sequence"/>
</dbReference>
<keyword evidence="3" id="KW-1185">Reference proteome</keyword>
<evidence type="ECO:0000313" key="3">
    <source>
        <dbReference type="Proteomes" id="UP000295773"/>
    </source>
</evidence>
<feature type="transmembrane region" description="Helical" evidence="1">
    <location>
        <begin position="172"/>
        <end position="196"/>
    </location>
</feature>
<gene>
    <name evidence="2" type="ORF">EDD61_10493</name>
</gene>
<keyword evidence="1" id="KW-1133">Transmembrane helix</keyword>
<organism evidence="2 3">
    <name type="scientific">Longicatena caecimuris</name>
    <dbReference type="NCBI Taxonomy" id="1796635"/>
    <lineage>
        <taxon>Bacteria</taxon>
        <taxon>Bacillati</taxon>
        <taxon>Bacillota</taxon>
        <taxon>Erysipelotrichia</taxon>
        <taxon>Erysipelotrichales</taxon>
        <taxon>Erysipelotrichaceae</taxon>
        <taxon>Longicatena</taxon>
    </lineage>
</organism>
<name>A0A4V2VL46_9FIRM</name>
<sequence>MMFYKNKLDERGLNSDYLTTFHLMKDYLTSKHINRLVLYDILEDILVMALDNQQRNLKPKEVFGDYQQFCDEISRNAVKETTIEKVGLYGGLLCIFITLLFLIGIFNNHGEIRFTADELIRYILTFIGIPMTIFIINRLSFRLEFGRYAIMIPLYALLICIMPPMLSPYLPHSIIIPIVFIGICILLTPILLYLYFHTQHKNYFSYKEAA</sequence>
<dbReference type="EMBL" id="SMBP01000004">
    <property type="protein sequence ID" value="TCU62455.1"/>
    <property type="molecule type" value="Genomic_DNA"/>
</dbReference>
<proteinExistence type="predicted"/>
<keyword evidence="1" id="KW-0812">Transmembrane</keyword>
<feature type="transmembrane region" description="Helical" evidence="1">
    <location>
        <begin position="148"/>
        <end position="166"/>
    </location>
</feature>
<dbReference type="Gene3D" id="1.10.1900.10">
    <property type="entry name" value="c-terminal domain of poly(a) binding protein"/>
    <property type="match status" value="1"/>
</dbReference>
<evidence type="ECO:0000313" key="2">
    <source>
        <dbReference type="EMBL" id="TCU62455.1"/>
    </source>
</evidence>
<feature type="transmembrane region" description="Helical" evidence="1">
    <location>
        <begin position="86"/>
        <end position="107"/>
    </location>
</feature>
<accession>A0A4V2VL46</accession>
<evidence type="ECO:0000256" key="1">
    <source>
        <dbReference type="SAM" id="Phobius"/>
    </source>
</evidence>
<comment type="caution">
    <text evidence="2">The sequence shown here is derived from an EMBL/GenBank/DDBJ whole genome shotgun (WGS) entry which is preliminary data.</text>
</comment>
<dbReference type="SUPFAM" id="SSF158560">
    <property type="entry name" value="BH3980-like"/>
    <property type="match status" value="1"/>
</dbReference>
<protein>
    <submittedName>
        <fullName evidence="2">Uncharacterized protein</fullName>
    </submittedName>
</protein>
<dbReference type="AlphaFoldDB" id="A0A4V2VL46"/>
<keyword evidence="1" id="KW-0472">Membrane</keyword>
<feature type="transmembrane region" description="Helical" evidence="1">
    <location>
        <begin position="119"/>
        <end position="136"/>
    </location>
</feature>